<keyword evidence="2" id="KW-0472">Membrane</keyword>
<dbReference type="GO" id="GO:0016780">
    <property type="term" value="F:phosphotransferase activity, for other substituted phosphate groups"/>
    <property type="evidence" value="ECO:0007669"/>
    <property type="project" value="InterPro"/>
</dbReference>
<feature type="transmembrane region" description="Helical" evidence="2">
    <location>
        <begin position="56"/>
        <end position="82"/>
    </location>
</feature>
<feature type="transmembrane region" description="Helical" evidence="2">
    <location>
        <begin position="25"/>
        <end position="44"/>
    </location>
</feature>
<dbReference type="Proteomes" id="UP000256431">
    <property type="component" value="Unassembled WGS sequence"/>
</dbReference>
<dbReference type="AlphaFoldDB" id="A0A3D8H911"/>
<keyword evidence="3" id="KW-0808">Transferase</keyword>
<accession>A0A3D8H911</accession>
<proteinExistence type="predicted"/>
<dbReference type="RefSeq" id="WP_104271134.1">
    <property type="nucleotide sequence ID" value="NZ_PSSW01000008.1"/>
</dbReference>
<dbReference type="Pfam" id="PF01066">
    <property type="entry name" value="CDP-OH_P_transf"/>
    <property type="match status" value="1"/>
</dbReference>
<keyword evidence="4" id="KW-1185">Reference proteome</keyword>
<keyword evidence="2" id="KW-0812">Transmembrane</keyword>
<dbReference type="GO" id="GO:0008654">
    <property type="term" value="P:phospholipid biosynthetic process"/>
    <property type="evidence" value="ECO:0007669"/>
    <property type="project" value="InterPro"/>
</dbReference>
<gene>
    <name evidence="3" type="ORF">DXI23_03735</name>
</gene>
<sequence length="292" mass="33042">MNKDFGFQALEEREWALFSERGDFFTRYFGLPISLRITNVYLRLGLTENHASFSMLITGLIGAALMILGPWGILFGSCFLILHHLLDYVDGQLARHYGRASVKGAVLDRWNHFIVETATFPCLAIGLYLDNGAIWSWVAVWILYIWNRLRVLLAQLPANILSEELSRYPVLEREMMRSNLVNASADPATCSPDSERKPENNQPVSFKSRIRSSISHIRVASTSYNGFTILLGFGALTDIVASQLFFQEGTIHYVILFLAAYSVLNIIDYSWSYIRSDRVASELTCRLGNPAE</sequence>
<name>A0A3D8H911_9GAMM</name>
<dbReference type="InterPro" id="IPR043130">
    <property type="entry name" value="CDP-OH_PTrfase_TM_dom"/>
</dbReference>
<comment type="caution">
    <text evidence="3">The sequence shown here is derived from an EMBL/GenBank/DDBJ whole genome shotgun (WGS) entry which is preliminary data.</text>
</comment>
<feature type="region of interest" description="Disordered" evidence="1">
    <location>
        <begin position="184"/>
        <end position="204"/>
    </location>
</feature>
<feature type="transmembrane region" description="Helical" evidence="2">
    <location>
        <begin position="125"/>
        <end position="146"/>
    </location>
</feature>
<evidence type="ECO:0000313" key="3">
    <source>
        <dbReference type="EMBL" id="RDU42786.1"/>
    </source>
</evidence>
<keyword evidence="2" id="KW-1133">Transmembrane helix</keyword>
<feature type="transmembrane region" description="Helical" evidence="2">
    <location>
        <begin position="224"/>
        <end position="245"/>
    </location>
</feature>
<dbReference type="EMBL" id="QRDH01000001">
    <property type="protein sequence ID" value="RDU42786.1"/>
    <property type="molecule type" value="Genomic_DNA"/>
</dbReference>
<protein>
    <submittedName>
        <fullName evidence="3">CDP-alcohol phosphatidyltransferase family protein</fullName>
    </submittedName>
</protein>
<organism evidence="3 4">
    <name type="scientific">Marinobacter flavimaris</name>
    <dbReference type="NCBI Taxonomy" id="262076"/>
    <lineage>
        <taxon>Bacteria</taxon>
        <taxon>Pseudomonadati</taxon>
        <taxon>Pseudomonadota</taxon>
        <taxon>Gammaproteobacteria</taxon>
        <taxon>Pseudomonadales</taxon>
        <taxon>Marinobacteraceae</taxon>
        <taxon>Marinobacter</taxon>
    </lineage>
</organism>
<reference evidence="3 4" key="1">
    <citation type="submission" date="2018-08" db="EMBL/GenBank/DDBJ databases">
        <title>Genome sequence of Marinobacter flavimaris KCTC 12185.</title>
        <authorList>
            <person name="Chun J."/>
            <person name="Kim B.-Y."/>
            <person name="Choi S.-B."/>
            <person name="Kwak M.-J."/>
        </authorList>
    </citation>
    <scope>NUCLEOTIDE SEQUENCE [LARGE SCALE GENOMIC DNA]</scope>
    <source>
        <strain evidence="3 4">KCTC 12185</strain>
    </source>
</reference>
<dbReference type="GO" id="GO:0016020">
    <property type="term" value="C:membrane"/>
    <property type="evidence" value="ECO:0007669"/>
    <property type="project" value="InterPro"/>
</dbReference>
<evidence type="ECO:0000256" key="2">
    <source>
        <dbReference type="SAM" id="Phobius"/>
    </source>
</evidence>
<dbReference type="InterPro" id="IPR000462">
    <property type="entry name" value="CDP-OH_P_trans"/>
</dbReference>
<evidence type="ECO:0000256" key="1">
    <source>
        <dbReference type="SAM" id="MobiDB-lite"/>
    </source>
</evidence>
<dbReference type="Gene3D" id="1.20.120.1760">
    <property type="match status" value="1"/>
</dbReference>
<feature type="transmembrane region" description="Helical" evidence="2">
    <location>
        <begin position="251"/>
        <end position="271"/>
    </location>
</feature>
<evidence type="ECO:0000313" key="4">
    <source>
        <dbReference type="Proteomes" id="UP000256431"/>
    </source>
</evidence>